<accession>A0A0E0G5N3</accession>
<feature type="compositionally biased region" description="Basic residues" evidence="1">
    <location>
        <begin position="31"/>
        <end position="55"/>
    </location>
</feature>
<dbReference type="EnsemblPlants" id="ONIVA02G15530.1">
    <property type="protein sequence ID" value="ONIVA02G15530.1"/>
    <property type="gene ID" value="ONIVA02G15530"/>
</dbReference>
<feature type="region of interest" description="Disordered" evidence="1">
    <location>
        <begin position="1"/>
        <end position="55"/>
    </location>
</feature>
<dbReference type="AlphaFoldDB" id="A0A0E0G5N3"/>
<dbReference type="HOGENOM" id="CLU_3035718_0_0_1"/>
<keyword evidence="3" id="KW-1185">Reference proteome</keyword>
<sequence length="55" mass="6423">MNDFTVEDHALGNTKAHMSGSGLEMPIPPVKRNRMRKNRSRKRSRMKVARRTRSK</sequence>
<organism evidence="2">
    <name type="scientific">Oryza nivara</name>
    <name type="common">Indian wild rice</name>
    <name type="synonym">Oryza sativa f. spontanea</name>
    <dbReference type="NCBI Taxonomy" id="4536"/>
    <lineage>
        <taxon>Eukaryota</taxon>
        <taxon>Viridiplantae</taxon>
        <taxon>Streptophyta</taxon>
        <taxon>Embryophyta</taxon>
        <taxon>Tracheophyta</taxon>
        <taxon>Spermatophyta</taxon>
        <taxon>Magnoliopsida</taxon>
        <taxon>Liliopsida</taxon>
        <taxon>Poales</taxon>
        <taxon>Poaceae</taxon>
        <taxon>BOP clade</taxon>
        <taxon>Oryzoideae</taxon>
        <taxon>Oryzeae</taxon>
        <taxon>Oryzinae</taxon>
        <taxon>Oryza</taxon>
    </lineage>
</organism>
<dbReference type="Gramene" id="ONIVA02G15530.1">
    <property type="protein sequence ID" value="ONIVA02G15530.1"/>
    <property type="gene ID" value="ONIVA02G15530"/>
</dbReference>
<reference evidence="2" key="2">
    <citation type="submission" date="2018-04" db="EMBL/GenBank/DDBJ databases">
        <title>OnivRS2 (Oryza nivara Reference Sequence Version 2).</title>
        <authorList>
            <person name="Zhang J."/>
            <person name="Kudrna D."/>
            <person name="Lee S."/>
            <person name="Talag J."/>
            <person name="Rajasekar S."/>
            <person name="Welchert J."/>
            <person name="Hsing Y.-I."/>
            <person name="Wing R.A."/>
        </authorList>
    </citation>
    <scope>NUCLEOTIDE SEQUENCE [LARGE SCALE GENOMIC DNA]</scope>
    <source>
        <strain evidence="2">SL10</strain>
    </source>
</reference>
<protein>
    <submittedName>
        <fullName evidence="2">Uncharacterized protein</fullName>
    </submittedName>
</protein>
<evidence type="ECO:0000256" key="1">
    <source>
        <dbReference type="SAM" id="MobiDB-lite"/>
    </source>
</evidence>
<reference evidence="2" key="1">
    <citation type="submission" date="2015-04" db="UniProtKB">
        <authorList>
            <consortium name="EnsemblPlants"/>
        </authorList>
    </citation>
    <scope>IDENTIFICATION</scope>
    <source>
        <strain evidence="2">SL10</strain>
    </source>
</reference>
<feature type="compositionally biased region" description="Basic and acidic residues" evidence="1">
    <location>
        <begin position="1"/>
        <end position="10"/>
    </location>
</feature>
<dbReference type="Proteomes" id="UP000006591">
    <property type="component" value="Chromosome 2"/>
</dbReference>
<proteinExistence type="predicted"/>
<evidence type="ECO:0000313" key="2">
    <source>
        <dbReference type="EnsemblPlants" id="ONIVA02G15530.1"/>
    </source>
</evidence>
<evidence type="ECO:0000313" key="3">
    <source>
        <dbReference type="Proteomes" id="UP000006591"/>
    </source>
</evidence>
<name>A0A0E0G5N3_ORYNI</name>